<dbReference type="EMBL" id="JBBPBN010000004">
    <property type="protein sequence ID" value="KAK9042254.1"/>
    <property type="molecule type" value="Genomic_DNA"/>
</dbReference>
<name>A0ABR2TXZ1_9ROSI</name>
<comment type="caution">
    <text evidence="6">The sequence shown here is derived from an EMBL/GenBank/DDBJ whole genome shotgun (WGS) entry which is preliminary data.</text>
</comment>
<dbReference type="PANTHER" id="PTHR31791">
    <property type="entry name" value="FRIGIDA-LIKE PROTEIN 3-RELATED"/>
    <property type="match status" value="1"/>
</dbReference>
<keyword evidence="3 5" id="KW-0221">Differentiation</keyword>
<accession>A0ABR2TXZ1</accession>
<reference evidence="6 7" key="1">
    <citation type="journal article" date="2024" name="G3 (Bethesda)">
        <title>Genome assembly of Hibiscus sabdariffa L. provides insights into metabolisms of medicinal natural products.</title>
        <authorList>
            <person name="Kim T."/>
        </authorList>
    </citation>
    <scope>NUCLEOTIDE SEQUENCE [LARGE SCALE GENOMIC DNA]</scope>
    <source>
        <strain evidence="6">TK-2024</strain>
        <tissue evidence="6">Old leaves</tissue>
    </source>
</reference>
<protein>
    <recommendedName>
        <fullName evidence="5">FRIGIDA-like protein</fullName>
    </recommendedName>
</protein>
<comment type="similarity">
    <text evidence="1 5">Belongs to the Frigida family.</text>
</comment>
<sequence>MEGKAENRLQKKLGEHKQAEIVFDSASQHKQAPRLAPNLGEKGQSLKGMLPEEVAFSCALDADELVNFLVFVAQYVQTPELFKVLGFGDKITGFIRKLVEKKQHMEAIIFIYAFEQVNEFPPVPVLKDFLGHSEAEARTILKTGKWPLKHRCPWVLWKWFCIIDEASSSIGLVEFRHIFREANSVVDA</sequence>
<evidence type="ECO:0000256" key="3">
    <source>
        <dbReference type="ARBA" id="ARBA00022782"/>
    </source>
</evidence>
<gene>
    <name evidence="6" type="ORF">V6N11_017331</name>
</gene>
<dbReference type="PANTHER" id="PTHR31791:SF60">
    <property type="entry name" value="FRIGIDA-LIKE PROTEIN 5"/>
    <property type="match status" value="1"/>
</dbReference>
<keyword evidence="4 5" id="KW-0287">Flowering</keyword>
<dbReference type="InterPro" id="IPR012474">
    <property type="entry name" value="Frigida"/>
</dbReference>
<evidence type="ECO:0000256" key="5">
    <source>
        <dbReference type="RuleBase" id="RU364012"/>
    </source>
</evidence>
<keyword evidence="2 5" id="KW-0217">Developmental protein</keyword>
<dbReference type="Proteomes" id="UP001396334">
    <property type="component" value="Unassembled WGS sequence"/>
</dbReference>
<evidence type="ECO:0000256" key="4">
    <source>
        <dbReference type="ARBA" id="ARBA00023089"/>
    </source>
</evidence>
<evidence type="ECO:0000256" key="1">
    <source>
        <dbReference type="ARBA" id="ARBA00008956"/>
    </source>
</evidence>
<evidence type="ECO:0000313" key="7">
    <source>
        <dbReference type="Proteomes" id="UP001396334"/>
    </source>
</evidence>
<keyword evidence="7" id="KW-1185">Reference proteome</keyword>
<organism evidence="6 7">
    <name type="scientific">Hibiscus sabdariffa</name>
    <name type="common">roselle</name>
    <dbReference type="NCBI Taxonomy" id="183260"/>
    <lineage>
        <taxon>Eukaryota</taxon>
        <taxon>Viridiplantae</taxon>
        <taxon>Streptophyta</taxon>
        <taxon>Embryophyta</taxon>
        <taxon>Tracheophyta</taxon>
        <taxon>Spermatophyta</taxon>
        <taxon>Magnoliopsida</taxon>
        <taxon>eudicotyledons</taxon>
        <taxon>Gunneridae</taxon>
        <taxon>Pentapetalae</taxon>
        <taxon>rosids</taxon>
        <taxon>malvids</taxon>
        <taxon>Malvales</taxon>
        <taxon>Malvaceae</taxon>
        <taxon>Malvoideae</taxon>
        <taxon>Hibiscus</taxon>
    </lineage>
</organism>
<evidence type="ECO:0000256" key="2">
    <source>
        <dbReference type="ARBA" id="ARBA00022473"/>
    </source>
</evidence>
<proteinExistence type="inferred from homology"/>
<dbReference type="Pfam" id="PF07899">
    <property type="entry name" value="Frigida"/>
    <property type="match status" value="1"/>
</dbReference>
<evidence type="ECO:0000313" key="6">
    <source>
        <dbReference type="EMBL" id="KAK9042254.1"/>
    </source>
</evidence>